<name>A0A7W6VHE2_RHIET</name>
<dbReference type="EMBL" id="JACIHU010000018">
    <property type="protein sequence ID" value="MBB4483232.1"/>
    <property type="molecule type" value="Genomic_DNA"/>
</dbReference>
<evidence type="ECO:0000313" key="1">
    <source>
        <dbReference type="EMBL" id="MBB4483232.1"/>
    </source>
</evidence>
<evidence type="ECO:0000313" key="3">
    <source>
        <dbReference type="Proteomes" id="UP000523431"/>
    </source>
</evidence>
<dbReference type="AlphaFoldDB" id="A0A7W6VHE2"/>
<dbReference type="Proteomes" id="UP000523431">
    <property type="component" value="Unassembled WGS sequence"/>
</dbReference>
<accession>A0A7W6VHE2</accession>
<reference evidence="3 4" key="1">
    <citation type="submission" date="2020-08" db="EMBL/GenBank/DDBJ databases">
        <title>Genomic Encyclopedia of Type Strains, Phase IV (KMG-V): Genome sequencing to study the core and pangenomes of soil and plant-associated prokaryotes.</title>
        <authorList>
            <person name="Whitman W."/>
        </authorList>
    </citation>
    <scope>NUCLEOTIDE SEQUENCE [LARGE SCALE GENOMIC DNA]</scope>
    <source>
        <strain evidence="1 4">SEMIA 471</strain>
        <strain evidence="2 3">SEMIA 489</strain>
    </source>
</reference>
<organism evidence="1 4">
    <name type="scientific">Rhizobium etli</name>
    <dbReference type="NCBI Taxonomy" id="29449"/>
    <lineage>
        <taxon>Bacteria</taxon>
        <taxon>Pseudomonadati</taxon>
        <taxon>Pseudomonadota</taxon>
        <taxon>Alphaproteobacteria</taxon>
        <taxon>Hyphomicrobiales</taxon>
        <taxon>Rhizobiaceae</taxon>
        <taxon>Rhizobium/Agrobacterium group</taxon>
        <taxon>Rhizobium</taxon>
    </lineage>
</organism>
<protein>
    <submittedName>
        <fullName evidence="1">Transcriptional regulator with XRE-family HTH domain</fullName>
    </submittedName>
</protein>
<comment type="caution">
    <text evidence="1">The sequence shown here is derived from an EMBL/GenBank/DDBJ whole genome shotgun (WGS) entry which is preliminary data.</text>
</comment>
<gene>
    <name evidence="1" type="ORF">GGE46_005853</name>
    <name evidence="2" type="ORF">GGE57_005850</name>
</gene>
<sequence>MDQIVMSDTTPAASRRAARISRGYSLEELAIATGLTVAEIAAAEEPGEPVPEHHVERIEHVLA</sequence>
<dbReference type="Proteomes" id="UP000557344">
    <property type="component" value="Unassembled WGS sequence"/>
</dbReference>
<dbReference type="RefSeq" id="WP_009986110.1">
    <property type="nucleotide sequence ID" value="NZ_JACIHU010000018.1"/>
</dbReference>
<proteinExistence type="predicted"/>
<evidence type="ECO:0000313" key="2">
    <source>
        <dbReference type="EMBL" id="MBB4539061.1"/>
    </source>
</evidence>
<evidence type="ECO:0000313" key="4">
    <source>
        <dbReference type="Proteomes" id="UP000557344"/>
    </source>
</evidence>
<dbReference type="EMBL" id="JACIID010000018">
    <property type="protein sequence ID" value="MBB4539061.1"/>
    <property type="molecule type" value="Genomic_DNA"/>
</dbReference>